<dbReference type="PANTHER" id="PTHR21068:SF43">
    <property type="entry name" value="SPARTIN"/>
    <property type="match status" value="1"/>
</dbReference>
<evidence type="ECO:0000259" key="2">
    <source>
        <dbReference type="Pfam" id="PF06911"/>
    </source>
</evidence>
<dbReference type="PANTHER" id="PTHR21068">
    <property type="entry name" value="SPARTIN"/>
    <property type="match status" value="1"/>
</dbReference>
<dbReference type="STRING" id="578459.A0A194SCZ8"/>
<proteinExistence type="predicted"/>
<evidence type="ECO:0000256" key="1">
    <source>
        <dbReference type="SAM" id="MobiDB-lite"/>
    </source>
</evidence>
<dbReference type="GeneID" id="28975952"/>
<feature type="compositionally biased region" description="Basic and acidic residues" evidence="1">
    <location>
        <begin position="550"/>
        <end position="561"/>
    </location>
</feature>
<dbReference type="Proteomes" id="UP000053890">
    <property type="component" value="Unassembled WGS sequence"/>
</dbReference>
<feature type="region of interest" description="Disordered" evidence="1">
    <location>
        <begin position="43"/>
        <end position="94"/>
    </location>
</feature>
<protein>
    <recommendedName>
        <fullName evidence="2">Senescence domain-containing protein</fullName>
    </recommendedName>
</protein>
<organism evidence="3 4">
    <name type="scientific">Rhodotorula graminis (strain WP1)</name>
    <dbReference type="NCBI Taxonomy" id="578459"/>
    <lineage>
        <taxon>Eukaryota</taxon>
        <taxon>Fungi</taxon>
        <taxon>Dikarya</taxon>
        <taxon>Basidiomycota</taxon>
        <taxon>Pucciniomycotina</taxon>
        <taxon>Microbotryomycetes</taxon>
        <taxon>Sporidiobolales</taxon>
        <taxon>Sporidiobolaceae</taxon>
        <taxon>Rhodotorula</taxon>
    </lineage>
</organism>
<accession>A0A194SCZ8</accession>
<evidence type="ECO:0000313" key="4">
    <source>
        <dbReference type="Proteomes" id="UP000053890"/>
    </source>
</evidence>
<dbReference type="RefSeq" id="XP_018274369.1">
    <property type="nucleotide sequence ID" value="XM_018415504.1"/>
</dbReference>
<dbReference type="GO" id="GO:0051301">
    <property type="term" value="P:cell division"/>
    <property type="evidence" value="ECO:0007669"/>
    <property type="project" value="TreeGrafter"/>
</dbReference>
<dbReference type="InterPro" id="IPR045036">
    <property type="entry name" value="Spartin-like"/>
</dbReference>
<dbReference type="GO" id="GO:0005886">
    <property type="term" value="C:plasma membrane"/>
    <property type="evidence" value="ECO:0007669"/>
    <property type="project" value="TreeGrafter"/>
</dbReference>
<gene>
    <name evidence="3" type="ORF">RHOBADRAFT_50800</name>
</gene>
<feature type="compositionally biased region" description="Low complexity" evidence="1">
    <location>
        <begin position="68"/>
        <end position="94"/>
    </location>
</feature>
<keyword evidence="4" id="KW-1185">Reference proteome</keyword>
<feature type="domain" description="Senescence" evidence="2">
    <location>
        <begin position="308"/>
        <end position="487"/>
    </location>
</feature>
<dbReference type="OrthoDB" id="20821at2759"/>
<dbReference type="InterPro" id="IPR009686">
    <property type="entry name" value="Senescence/spartin_C"/>
</dbReference>
<dbReference type="Pfam" id="PF06911">
    <property type="entry name" value="Senescence"/>
    <property type="match status" value="1"/>
</dbReference>
<name>A0A194SCZ8_RHOGW</name>
<sequence length="561" mass="56890">MEPTRTHLVQVPGVHLAHLESNSPSSPQLELVGTLNLYLCRAQGSSERSPSPARRVPPPPPVRPADKAPLSTTTLAPPPRATSASPSSSSPPAYSSASAEWLVVTLTLPGDAAPCFDMPLSLVDPARDIVAVPPAAYDLPNNVGQDPAAVSASSKGPQQHGRIRLSLARDTDPSTREQFEATLFGLYRGASTSAPGSGTVTPVQTEPNALYLVDESSGRVLGQLDPAAAGGLALEEDAALAQGRTDDRPGSTASQGAKVNDVGAHEAVVISPAAAASGPGGALVGSSQTLSVKPASAYFAPAHNPNGSKIISVANTVSHGIIVGSNLLSKQFESSAGKYVASRPATDKPLVFKQTTKGAFERTSGWTETASVYSGKAAGAVGKAAGFLGDRIGKAAGLQQGGTASGWKGTLAATLTAVNTVADHLEAGGKTLLDSGSKSASQVIHHKYGAEARGVADDVGSSVKHVALVYVDARGVTRKALLKGIGKGAIKAQLSDGSQVYLSGDGDELKQLEAAAAEGQGRIEGAAGAGAAPGGSRVDAIEPAPAYEARYGDKQVRGEKR</sequence>
<feature type="region of interest" description="Disordered" evidence="1">
    <location>
        <begin position="525"/>
        <end position="561"/>
    </location>
</feature>
<dbReference type="OMA" id="WDLGPES"/>
<reference evidence="3 4" key="1">
    <citation type="journal article" date="2015" name="Front. Microbiol.">
        <title>Genome sequence of the plant growth promoting endophytic yeast Rhodotorula graminis WP1.</title>
        <authorList>
            <person name="Firrincieli A."/>
            <person name="Otillar R."/>
            <person name="Salamov A."/>
            <person name="Schmutz J."/>
            <person name="Khan Z."/>
            <person name="Redman R.S."/>
            <person name="Fleck N.D."/>
            <person name="Lindquist E."/>
            <person name="Grigoriev I.V."/>
            <person name="Doty S.L."/>
        </authorList>
    </citation>
    <scope>NUCLEOTIDE SEQUENCE [LARGE SCALE GENOMIC DNA]</scope>
    <source>
        <strain evidence="3 4">WP1</strain>
    </source>
</reference>
<dbReference type="AlphaFoldDB" id="A0A194SCZ8"/>
<dbReference type="EMBL" id="KQ474073">
    <property type="protein sequence ID" value="KPV78320.1"/>
    <property type="molecule type" value="Genomic_DNA"/>
</dbReference>
<evidence type="ECO:0000313" key="3">
    <source>
        <dbReference type="EMBL" id="KPV78320.1"/>
    </source>
</evidence>